<name>A0A1F6FGY0_9BACT</name>
<evidence type="ECO:0000313" key="3">
    <source>
        <dbReference type="Proteomes" id="UP000177325"/>
    </source>
</evidence>
<feature type="transmembrane region" description="Helical" evidence="1">
    <location>
        <begin position="107"/>
        <end position="128"/>
    </location>
</feature>
<dbReference type="Proteomes" id="UP000177325">
    <property type="component" value="Unassembled WGS sequence"/>
</dbReference>
<comment type="caution">
    <text evidence="2">The sequence shown here is derived from an EMBL/GenBank/DDBJ whole genome shotgun (WGS) entry which is preliminary data.</text>
</comment>
<feature type="transmembrane region" description="Helical" evidence="1">
    <location>
        <begin position="6"/>
        <end position="27"/>
    </location>
</feature>
<keyword evidence="1" id="KW-1133">Transmembrane helix</keyword>
<feature type="transmembrane region" description="Helical" evidence="1">
    <location>
        <begin position="67"/>
        <end position="87"/>
    </location>
</feature>
<evidence type="ECO:0000313" key="2">
    <source>
        <dbReference type="EMBL" id="OGG85111.1"/>
    </source>
</evidence>
<sequence length="161" mass="18378">MDSTTIIHFLSESAYLLVVFGVFLIFAISKGRQFLINIICGLYFALLITVHFPYYDVLLKEITHSSVVAAVKLIVFAVITILATYLFKRLMPSEYQEGKFESFHKKIVLSLAATILVMSFSFNVLPVTEFLTPGTPIQSLFAPQHLFFWWLIAPLAVMYWN</sequence>
<organism evidence="2 3">
    <name type="scientific">Candidatus Kaiserbacteria bacterium RIFCSPLOWO2_12_FULL_45_26</name>
    <dbReference type="NCBI Taxonomy" id="1798525"/>
    <lineage>
        <taxon>Bacteria</taxon>
        <taxon>Candidatus Kaiseribacteriota</taxon>
    </lineage>
</organism>
<proteinExistence type="predicted"/>
<accession>A0A1F6FGY0</accession>
<reference evidence="2 3" key="1">
    <citation type="journal article" date="2016" name="Nat. Commun.">
        <title>Thousands of microbial genomes shed light on interconnected biogeochemical processes in an aquifer system.</title>
        <authorList>
            <person name="Anantharaman K."/>
            <person name="Brown C.T."/>
            <person name="Hug L.A."/>
            <person name="Sharon I."/>
            <person name="Castelle C.J."/>
            <person name="Probst A.J."/>
            <person name="Thomas B.C."/>
            <person name="Singh A."/>
            <person name="Wilkins M.J."/>
            <person name="Karaoz U."/>
            <person name="Brodie E.L."/>
            <person name="Williams K.H."/>
            <person name="Hubbard S.S."/>
            <person name="Banfield J.F."/>
        </authorList>
    </citation>
    <scope>NUCLEOTIDE SEQUENCE [LARGE SCALE GENOMIC DNA]</scope>
</reference>
<dbReference type="EMBL" id="MFMM01000001">
    <property type="protein sequence ID" value="OGG85111.1"/>
    <property type="molecule type" value="Genomic_DNA"/>
</dbReference>
<dbReference type="AlphaFoldDB" id="A0A1F6FGY0"/>
<keyword evidence="1" id="KW-0472">Membrane</keyword>
<protein>
    <submittedName>
        <fullName evidence="2">Uncharacterized protein</fullName>
    </submittedName>
</protein>
<feature type="transmembrane region" description="Helical" evidence="1">
    <location>
        <begin position="34"/>
        <end position="55"/>
    </location>
</feature>
<keyword evidence="1" id="KW-0812">Transmembrane</keyword>
<gene>
    <name evidence="2" type="ORF">A3G90_03565</name>
</gene>
<evidence type="ECO:0000256" key="1">
    <source>
        <dbReference type="SAM" id="Phobius"/>
    </source>
</evidence>
<dbReference type="STRING" id="1798525.A3G90_03565"/>
<feature type="transmembrane region" description="Helical" evidence="1">
    <location>
        <begin position="140"/>
        <end position="160"/>
    </location>
</feature>